<dbReference type="Proteomes" id="UP000324800">
    <property type="component" value="Unassembled WGS sequence"/>
</dbReference>
<dbReference type="EMBL" id="SNRW01002746">
    <property type="protein sequence ID" value="KAA6391838.1"/>
    <property type="molecule type" value="Genomic_DNA"/>
</dbReference>
<sequence length="219" mass="25360">MLLVQCSALPQTMMRKPVQAREEEFDLLSQLYSTVYTCRTKTGDDGTSLSLTRRRKHNTRLEQQKEILHILVCYPKSSRRTPFLGQTMHIAEPPIICEFSKNYSVTPEQKAQSMRRFVCQIVVPHTLNLVLKARLIVFDPKEIDTPEACNSSLIRFLRVAGTKHFYILVSSIKYQIEVAINPTPSSNYWRQCEMQIIMKERYSTQTLLRIAAIAESLQF</sequence>
<evidence type="ECO:0000313" key="2">
    <source>
        <dbReference type="Proteomes" id="UP000324800"/>
    </source>
</evidence>
<reference evidence="1 2" key="1">
    <citation type="submission" date="2019-03" db="EMBL/GenBank/DDBJ databases">
        <title>Single cell metagenomics reveals metabolic interactions within the superorganism composed of flagellate Streblomastix strix and complex community of Bacteroidetes bacteria on its surface.</title>
        <authorList>
            <person name="Treitli S.C."/>
            <person name="Kolisko M."/>
            <person name="Husnik F."/>
            <person name="Keeling P."/>
            <person name="Hampl V."/>
        </authorList>
    </citation>
    <scope>NUCLEOTIDE SEQUENCE [LARGE SCALE GENOMIC DNA]</scope>
    <source>
        <strain evidence="1">ST1C</strain>
    </source>
</reference>
<accession>A0A5J4WA68</accession>
<organism evidence="1 2">
    <name type="scientific">Streblomastix strix</name>
    <dbReference type="NCBI Taxonomy" id="222440"/>
    <lineage>
        <taxon>Eukaryota</taxon>
        <taxon>Metamonada</taxon>
        <taxon>Preaxostyla</taxon>
        <taxon>Oxymonadida</taxon>
        <taxon>Streblomastigidae</taxon>
        <taxon>Streblomastix</taxon>
    </lineage>
</organism>
<proteinExistence type="predicted"/>
<protein>
    <submittedName>
        <fullName evidence="1">Uncharacterized protein</fullName>
    </submittedName>
</protein>
<gene>
    <name evidence="1" type="ORF">EZS28_012638</name>
</gene>
<evidence type="ECO:0000313" key="1">
    <source>
        <dbReference type="EMBL" id="KAA6391838.1"/>
    </source>
</evidence>
<comment type="caution">
    <text evidence="1">The sequence shown here is derived from an EMBL/GenBank/DDBJ whole genome shotgun (WGS) entry which is preliminary data.</text>
</comment>
<dbReference type="AlphaFoldDB" id="A0A5J4WA68"/>
<name>A0A5J4WA68_9EUKA</name>